<dbReference type="Proteomes" id="UP000034371">
    <property type="component" value="Unassembled WGS sequence"/>
</dbReference>
<feature type="domain" description="Tubulin/FtsZ 2-layer sandwich" evidence="7">
    <location>
        <begin position="234"/>
        <end position="351"/>
    </location>
</feature>
<dbReference type="GO" id="GO:0005874">
    <property type="term" value="C:microtubule"/>
    <property type="evidence" value="ECO:0007669"/>
    <property type="project" value="InterPro"/>
</dbReference>
<dbReference type="InterPro" id="IPR045061">
    <property type="entry name" value="FtsZ/CetZ"/>
</dbReference>
<dbReference type="Gene3D" id="3.40.50.1440">
    <property type="entry name" value="Tubulin/FtsZ, GTPase domain"/>
    <property type="match status" value="1"/>
</dbReference>
<dbReference type="PANTHER" id="PTHR30314:SF3">
    <property type="entry name" value="MITOCHONDRIAL DIVISION PROTEIN FSZA"/>
    <property type="match status" value="1"/>
</dbReference>
<dbReference type="PRINTS" id="PR00423">
    <property type="entry name" value="CELLDVISFTSZ"/>
</dbReference>
<comment type="subunit">
    <text evidence="4">Homodimer. Polymerizes to form a dynamic ring structure in a strictly GTP-dependent manner. Interacts directly with several other division proteins.</text>
</comment>
<keyword evidence="4" id="KW-0963">Cytoplasm</keyword>
<evidence type="ECO:0000256" key="2">
    <source>
        <dbReference type="ARBA" id="ARBA00022741"/>
    </source>
</evidence>
<dbReference type="CDD" id="cd02201">
    <property type="entry name" value="FtsZ_type1"/>
    <property type="match status" value="1"/>
</dbReference>
<evidence type="ECO:0000313" key="9">
    <source>
        <dbReference type="Proteomes" id="UP000034371"/>
    </source>
</evidence>
<feature type="binding site" evidence="4">
    <location>
        <position position="170"/>
    </location>
    <ligand>
        <name>GTP</name>
        <dbReference type="ChEBI" id="CHEBI:37565"/>
    </ligand>
</feature>
<comment type="similarity">
    <text evidence="1 4">Belongs to the FtsZ family.</text>
</comment>
<dbReference type="GO" id="GO:0007017">
    <property type="term" value="P:microtubule-based process"/>
    <property type="evidence" value="ECO:0007669"/>
    <property type="project" value="InterPro"/>
</dbReference>
<dbReference type="Pfam" id="PF12327">
    <property type="entry name" value="FtsZ_C"/>
    <property type="match status" value="1"/>
</dbReference>
<evidence type="ECO:0000256" key="5">
    <source>
        <dbReference type="SAM" id="MobiDB-lite"/>
    </source>
</evidence>
<dbReference type="GO" id="GO:0005525">
    <property type="term" value="F:GTP binding"/>
    <property type="evidence" value="ECO:0007669"/>
    <property type="project" value="UniProtKB-UniRule"/>
</dbReference>
<dbReference type="PANTHER" id="PTHR30314">
    <property type="entry name" value="CELL DIVISION PROTEIN FTSZ-RELATED"/>
    <property type="match status" value="1"/>
</dbReference>
<dbReference type="GO" id="GO:0032153">
    <property type="term" value="C:cell division site"/>
    <property type="evidence" value="ECO:0007669"/>
    <property type="project" value="UniProtKB-UniRule"/>
</dbReference>
<feature type="binding site" evidence="4">
    <location>
        <begin position="135"/>
        <end position="137"/>
    </location>
    <ligand>
        <name>GTP</name>
        <dbReference type="ChEBI" id="CHEBI:37565"/>
    </ligand>
</feature>
<keyword evidence="4" id="KW-0717">Septation</keyword>
<dbReference type="SMART" id="SM00864">
    <property type="entry name" value="Tubulin"/>
    <property type="match status" value="1"/>
</dbReference>
<feature type="compositionally biased region" description="Basic residues" evidence="5">
    <location>
        <begin position="366"/>
        <end position="386"/>
    </location>
</feature>
<dbReference type="SUPFAM" id="SSF52490">
    <property type="entry name" value="Tubulin nucleotide-binding domain-like"/>
    <property type="match status" value="1"/>
</dbReference>
<accession>A0A0G0X1U3</accession>
<dbReference type="Pfam" id="PF00091">
    <property type="entry name" value="Tubulin"/>
    <property type="match status" value="1"/>
</dbReference>
<comment type="subcellular location">
    <subcellularLocation>
        <location evidence="4">Cytoplasm</location>
    </subcellularLocation>
    <text evidence="4">Assembles at midcell at the inner surface of the cytoplasmic membrane.</text>
</comment>
<evidence type="ECO:0000259" key="7">
    <source>
        <dbReference type="SMART" id="SM00865"/>
    </source>
</evidence>
<dbReference type="SUPFAM" id="SSF55307">
    <property type="entry name" value="Tubulin C-terminal domain-like"/>
    <property type="match status" value="1"/>
</dbReference>
<dbReference type="GO" id="GO:0043093">
    <property type="term" value="P:FtsZ-dependent cytokinesis"/>
    <property type="evidence" value="ECO:0007669"/>
    <property type="project" value="UniProtKB-UniRule"/>
</dbReference>
<keyword evidence="2 4" id="KW-0547">Nucleotide-binding</keyword>
<dbReference type="InterPro" id="IPR036525">
    <property type="entry name" value="Tubulin/FtsZ_GTPase_sf"/>
</dbReference>
<dbReference type="HAMAP" id="MF_00909">
    <property type="entry name" value="FtsZ"/>
    <property type="match status" value="1"/>
</dbReference>
<evidence type="ECO:0000256" key="1">
    <source>
        <dbReference type="ARBA" id="ARBA00009690"/>
    </source>
</evidence>
<dbReference type="InterPro" id="IPR000158">
    <property type="entry name" value="Cell_div_FtsZ"/>
</dbReference>
<feature type="domain" description="Tubulin/FtsZ GTPase" evidence="6">
    <location>
        <begin position="40"/>
        <end position="232"/>
    </location>
</feature>
<protein>
    <recommendedName>
        <fullName evidence="4">Cell division protein FtsZ</fullName>
    </recommendedName>
</protein>
<dbReference type="GO" id="GO:0051258">
    <property type="term" value="P:protein polymerization"/>
    <property type="evidence" value="ECO:0007669"/>
    <property type="project" value="UniProtKB-UniRule"/>
</dbReference>
<comment type="function">
    <text evidence="4">Essential cell division protein that forms a contractile ring structure (Z ring) at the future cell division site. The regulation of the ring assembly controls the timing and the location of cell division. One of the functions of the FtsZ ring is to recruit other cell division proteins to the septum to produce a new cell wall between the dividing cells. Binds GTP and shows GTPase activity.</text>
</comment>
<dbReference type="PROSITE" id="PS00227">
    <property type="entry name" value="TUBULIN"/>
    <property type="match status" value="1"/>
</dbReference>
<feature type="region of interest" description="Disordered" evidence="5">
    <location>
        <begin position="344"/>
        <end position="413"/>
    </location>
</feature>
<dbReference type="EMBL" id="LCBY01000097">
    <property type="protein sequence ID" value="KKS18980.1"/>
    <property type="molecule type" value="Genomic_DNA"/>
</dbReference>
<evidence type="ECO:0000256" key="4">
    <source>
        <dbReference type="HAMAP-Rule" id="MF_00909"/>
    </source>
</evidence>
<keyword evidence="4" id="KW-0131">Cell cycle</keyword>
<evidence type="ECO:0000259" key="6">
    <source>
        <dbReference type="SMART" id="SM00864"/>
    </source>
</evidence>
<dbReference type="GO" id="GO:0003924">
    <property type="term" value="F:GTPase activity"/>
    <property type="evidence" value="ECO:0007669"/>
    <property type="project" value="UniProtKB-UniRule"/>
</dbReference>
<dbReference type="SMART" id="SM00865">
    <property type="entry name" value="Tubulin_C"/>
    <property type="match status" value="1"/>
</dbReference>
<keyword evidence="3 4" id="KW-0342">GTP-binding</keyword>
<proteinExistence type="inferred from homology"/>
<feature type="binding site" evidence="4">
    <location>
        <position position="166"/>
    </location>
    <ligand>
        <name>GTP</name>
        <dbReference type="ChEBI" id="CHEBI:37565"/>
    </ligand>
</feature>
<dbReference type="PATRIC" id="fig|1618487.3.peg.1071"/>
<comment type="caution">
    <text evidence="8">The sequence shown here is derived from an EMBL/GenBank/DDBJ whole genome shotgun (WGS) entry which is preliminary data.</text>
</comment>
<dbReference type="GO" id="GO:0000917">
    <property type="term" value="P:division septum assembly"/>
    <property type="evidence" value="ECO:0007669"/>
    <property type="project" value="UniProtKB-KW"/>
</dbReference>
<reference evidence="8 9" key="1">
    <citation type="journal article" date="2015" name="Nature">
        <title>rRNA introns, odd ribosomes, and small enigmatic genomes across a large radiation of phyla.</title>
        <authorList>
            <person name="Brown C.T."/>
            <person name="Hug L.A."/>
            <person name="Thomas B.C."/>
            <person name="Sharon I."/>
            <person name="Castelle C.J."/>
            <person name="Singh A."/>
            <person name="Wilkins M.J."/>
            <person name="Williams K.H."/>
            <person name="Banfield J.F."/>
        </authorList>
    </citation>
    <scope>NUCLEOTIDE SEQUENCE [LARGE SCALE GENOMIC DNA]</scope>
</reference>
<sequence>MRLRMEKDIKFMAKKKSSKIKKKVKAEKKPESKELVHRTRIRVIGVGGGGGSIVSEIARNLKRVDFVVANTDAKALKEASKYTKILQFGQETTGGLGCGMNAKIGQKAAKDDKAKIAKLFRGIDLCLLVSSLGGGTGSGAAPEFAKIGREAGAMVFGIFTLPFKFEGGKKSYLAKNSLKKLIQSLNAVSIIPNENIFKIIDKKTPLKEAFSTINRRLSENLRGLVEMIYLPGLINIDFADVRTILDGRGKLTYLNSAESQGPNRVDEVLKELLKSPLNEYNIEGAEKILFNITSSQNIGMKEVEQVSKTISDFNRRAKIIFGVSQDNDYKDKIRISLLAVGCGREDRPKAGSPKAKKPQPLPQREKPKKKHKPKARPKKKTKKPSLNKKSASTSVLTEAPSEEEPDRVLTRRNALDLRKAVEEVEEEMEAKEKKWEIPAFLRRKAKNNEQASK</sequence>
<evidence type="ECO:0000313" key="8">
    <source>
        <dbReference type="EMBL" id="KKS18980.1"/>
    </source>
</evidence>
<dbReference type="GO" id="GO:0005737">
    <property type="term" value="C:cytoplasm"/>
    <property type="evidence" value="ECO:0007669"/>
    <property type="project" value="UniProtKB-SubCell"/>
</dbReference>
<dbReference type="InterPro" id="IPR024757">
    <property type="entry name" value="FtsZ_C"/>
</dbReference>
<name>A0A0G0X1U3_9BACT</name>
<gene>
    <name evidence="4" type="primary">ftsZ</name>
    <name evidence="8" type="ORF">UU78_C0097G0002</name>
</gene>
<dbReference type="InterPro" id="IPR017975">
    <property type="entry name" value="Tubulin_CS"/>
</dbReference>
<evidence type="ECO:0000256" key="3">
    <source>
        <dbReference type="ARBA" id="ARBA00023134"/>
    </source>
</evidence>
<feature type="binding site" evidence="4">
    <location>
        <position position="214"/>
    </location>
    <ligand>
        <name>GTP</name>
        <dbReference type="ChEBI" id="CHEBI:37565"/>
    </ligand>
</feature>
<dbReference type="InterPro" id="IPR003008">
    <property type="entry name" value="Tubulin_FtsZ_GTPase"/>
</dbReference>
<keyword evidence="4 8" id="KW-0132">Cell division</keyword>
<comment type="caution">
    <text evidence="4">Lacks conserved residue(s) required for the propagation of feature annotation.</text>
</comment>
<organism evidence="8 9">
    <name type="scientific">Candidatus Roizmanbacteria bacterium GW2011_GWC2_41_7</name>
    <dbReference type="NCBI Taxonomy" id="1618487"/>
    <lineage>
        <taxon>Bacteria</taxon>
        <taxon>Candidatus Roizmaniibacteriota</taxon>
    </lineage>
</organism>
<dbReference type="InterPro" id="IPR018316">
    <property type="entry name" value="Tubulin/FtsZ_2-layer-sand-dom"/>
</dbReference>
<dbReference type="AlphaFoldDB" id="A0A0G0X1U3"/>
<dbReference type="InterPro" id="IPR008280">
    <property type="entry name" value="Tub_FtsZ_C"/>
</dbReference>